<protein>
    <submittedName>
        <fullName evidence="7">Putative carrier protein</fullName>
    </submittedName>
</protein>
<keyword evidence="6" id="KW-0813">Transport</keyword>
<dbReference type="Proteomes" id="UP000215914">
    <property type="component" value="Chromosome 10"/>
</dbReference>
<evidence type="ECO:0000256" key="4">
    <source>
        <dbReference type="ARBA" id="ARBA00023136"/>
    </source>
</evidence>
<dbReference type="PANTHER" id="PTHR24089">
    <property type="entry name" value="SOLUTE CARRIER FAMILY 25"/>
    <property type="match status" value="1"/>
</dbReference>
<dbReference type="InterPro" id="IPR018108">
    <property type="entry name" value="MCP_transmembrane"/>
</dbReference>
<evidence type="ECO:0000256" key="6">
    <source>
        <dbReference type="RuleBase" id="RU000488"/>
    </source>
</evidence>
<dbReference type="PROSITE" id="PS50920">
    <property type="entry name" value="SOLCAR"/>
    <property type="match status" value="1"/>
</dbReference>
<evidence type="ECO:0000313" key="8">
    <source>
        <dbReference type="Proteomes" id="UP000215914"/>
    </source>
</evidence>
<sequence>MCSHRARASRNQIFGLNASGASRNLKPRSVINCELGFYFAPDLKLIAKIVNKSKNIWNFFNDVQKEGWKQLFSGLSINYLKAVPSVAIGFTVYDVMKAYLRVPSRDKAVVEVSTNKRELQTSTLSSSQSAS</sequence>
<evidence type="ECO:0000256" key="1">
    <source>
        <dbReference type="ARBA" id="ARBA00004141"/>
    </source>
</evidence>
<evidence type="ECO:0000313" key="7">
    <source>
        <dbReference type="EMBL" id="OTG13318.1"/>
    </source>
</evidence>
<dbReference type="GO" id="GO:0016020">
    <property type="term" value="C:membrane"/>
    <property type="evidence" value="ECO:0007669"/>
    <property type="project" value="UniProtKB-SubCell"/>
</dbReference>
<evidence type="ECO:0000256" key="3">
    <source>
        <dbReference type="ARBA" id="ARBA00022737"/>
    </source>
</evidence>
<dbReference type="InterPro" id="IPR023395">
    <property type="entry name" value="MCP_dom_sf"/>
</dbReference>
<organism evidence="7 8">
    <name type="scientific">Helianthus annuus</name>
    <name type="common">Common sunflower</name>
    <dbReference type="NCBI Taxonomy" id="4232"/>
    <lineage>
        <taxon>Eukaryota</taxon>
        <taxon>Viridiplantae</taxon>
        <taxon>Streptophyta</taxon>
        <taxon>Embryophyta</taxon>
        <taxon>Tracheophyta</taxon>
        <taxon>Spermatophyta</taxon>
        <taxon>Magnoliopsida</taxon>
        <taxon>eudicotyledons</taxon>
        <taxon>Gunneridae</taxon>
        <taxon>Pentapetalae</taxon>
        <taxon>asterids</taxon>
        <taxon>campanulids</taxon>
        <taxon>Asterales</taxon>
        <taxon>Asteraceae</taxon>
        <taxon>Asteroideae</taxon>
        <taxon>Heliantheae alliance</taxon>
        <taxon>Heliantheae</taxon>
        <taxon>Helianthus</taxon>
    </lineage>
</organism>
<dbReference type="Pfam" id="PF00153">
    <property type="entry name" value="Mito_carr"/>
    <property type="match status" value="1"/>
</dbReference>
<keyword evidence="2 5" id="KW-0812">Transmembrane</keyword>
<keyword evidence="8" id="KW-1185">Reference proteome</keyword>
<dbReference type="Gene3D" id="1.50.40.10">
    <property type="entry name" value="Mitochondrial carrier domain"/>
    <property type="match status" value="1"/>
</dbReference>
<evidence type="ECO:0000256" key="2">
    <source>
        <dbReference type="ARBA" id="ARBA00022692"/>
    </source>
</evidence>
<dbReference type="EMBL" id="CM007899">
    <property type="protein sequence ID" value="OTG13318.1"/>
    <property type="molecule type" value="Genomic_DNA"/>
</dbReference>
<feature type="repeat" description="Solcar" evidence="5">
    <location>
        <begin position="10"/>
        <end position="99"/>
    </location>
</feature>
<evidence type="ECO:0000256" key="5">
    <source>
        <dbReference type="PROSITE-ProRule" id="PRU00282"/>
    </source>
</evidence>
<keyword evidence="4 5" id="KW-0472">Membrane</keyword>
<comment type="subcellular location">
    <subcellularLocation>
        <location evidence="1">Membrane</location>
        <topology evidence="1">Multi-pass membrane protein</topology>
    </subcellularLocation>
</comment>
<dbReference type="AlphaFoldDB" id="A0A251TQC5"/>
<proteinExistence type="inferred from homology"/>
<accession>A0A251TQC5</accession>
<comment type="similarity">
    <text evidence="6">Belongs to the mitochondrial carrier (TC 2.A.29) family.</text>
</comment>
<keyword evidence="3" id="KW-0677">Repeat</keyword>
<gene>
    <name evidence="7" type="ORF">HannXRQ_Chr10g0319171</name>
</gene>
<dbReference type="STRING" id="4232.A0A251TQC5"/>
<dbReference type="InParanoid" id="A0A251TQC5"/>
<reference evidence="8" key="1">
    <citation type="journal article" date="2017" name="Nature">
        <title>The sunflower genome provides insights into oil metabolism, flowering and Asterid evolution.</title>
        <authorList>
            <person name="Badouin H."/>
            <person name="Gouzy J."/>
            <person name="Grassa C.J."/>
            <person name="Murat F."/>
            <person name="Staton S.E."/>
            <person name="Cottret L."/>
            <person name="Lelandais-Briere C."/>
            <person name="Owens G.L."/>
            <person name="Carrere S."/>
            <person name="Mayjonade B."/>
            <person name="Legrand L."/>
            <person name="Gill N."/>
            <person name="Kane N.C."/>
            <person name="Bowers J.E."/>
            <person name="Hubner S."/>
            <person name="Bellec A."/>
            <person name="Berard A."/>
            <person name="Berges H."/>
            <person name="Blanchet N."/>
            <person name="Boniface M.C."/>
            <person name="Brunel D."/>
            <person name="Catrice O."/>
            <person name="Chaidir N."/>
            <person name="Claudel C."/>
            <person name="Donnadieu C."/>
            <person name="Faraut T."/>
            <person name="Fievet G."/>
            <person name="Helmstetter N."/>
            <person name="King M."/>
            <person name="Knapp S.J."/>
            <person name="Lai Z."/>
            <person name="Le Paslier M.C."/>
            <person name="Lippi Y."/>
            <person name="Lorenzon L."/>
            <person name="Mandel J.R."/>
            <person name="Marage G."/>
            <person name="Marchand G."/>
            <person name="Marquand E."/>
            <person name="Bret-Mestries E."/>
            <person name="Morien E."/>
            <person name="Nambeesan S."/>
            <person name="Nguyen T."/>
            <person name="Pegot-Espagnet P."/>
            <person name="Pouilly N."/>
            <person name="Raftis F."/>
            <person name="Sallet E."/>
            <person name="Schiex T."/>
            <person name="Thomas J."/>
            <person name="Vandecasteele C."/>
            <person name="Vares D."/>
            <person name="Vear F."/>
            <person name="Vautrin S."/>
            <person name="Crespi M."/>
            <person name="Mangin B."/>
            <person name="Burke J.M."/>
            <person name="Salse J."/>
            <person name="Munos S."/>
            <person name="Vincourt P."/>
            <person name="Rieseberg L.H."/>
            <person name="Langlade N.B."/>
        </authorList>
    </citation>
    <scope>NUCLEOTIDE SEQUENCE [LARGE SCALE GENOMIC DNA]</scope>
    <source>
        <strain evidence="8">cv. SF193</strain>
    </source>
</reference>
<name>A0A251TQC5_HELAN</name>
<dbReference type="SUPFAM" id="SSF103506">
    <property type="entry name" value="Mitochondrial carrier"/>
    <property type="match status" value="1"/>
</dbReference>